<keyword evidence="2" id="KW-0186">Copper</keyword>
<reference evidence="5 6" key="1">
    <citation type="submission" date="2018-03" db="EMBL/GenBank/DDBJ databases">
        <title>Aquarubrobacter algicola gen. nov., sp. nov., a novel actinobacterium isolated from shallow eutrophic lake during the end of cyanobacterial harmful algal blooms.</title>
        <authorList>
            <person name="Chun S.J."/>
        </authorList>
    </citation>
    <scope>NUCLEOTIDE SEQUENCE [LARGE SCALE GENOMIC DNA]</scope>
    <source>
        <strain evidence="5 6">Seoho-28</strain>
    </source>
</reference>
<name>A0A2T4UHX3_9ACTN</name>
<dbReference type="AlphaFoldDB" id="A0A2T4UHX3"/>
<proteinExistence type="predicted"/>
<comment type="caution">
    <text evidence="5">The sequence shown here is derived from an EMBL/GenBank/DDBJ whole genome shotgun (WGS) entry which is preliminary data.</text>
</comment>
<evidence type="ECO:0000313" key="6">
    <source>
        <dbReference type="Proteomes" id="UP000240739"/>
    </source>
</evidence>
<evidence type="ECO:0000313" key="5">
    <source>
        <dbReference type="EMBL" id="PTL58842.1"/>
    </source>
</evidence>
<dbReference type="EMBL" id="PYYB01000001">
    <property type="protein sequence ID" value="PTL58842.1"/>
    <property type="molecule type" value="Genomic_DNA"/>
</dbReference>
<dbReference type="InterPro" id="IPR008972">
    <property type="entry name" value="Cupredoxin"/>
</dbReference>
<dbReference type="Gene3D" id="2.60.40.420">
    <property type="entry name" value="Cupredoxins - blue copper proteins"/>
    <property type="match status" value="1"/>
</dbReference>
<evidence type="ECO:0000259" key="4">
    <source>
        <dbReference type="Pfam" id="PF00127"/>
    </source>
</evidence>
<dbReference type="Proteomes" id="UP000240739">
    <property type="component" value="Unassembled WGS sequence"/>
</dbReference>
<evidence type="ECO:0000256" key="2">
    <source>
        <dbReference type="ARBA" id="ARBA00023008"/>
    </source>
</evidence>
<protein>
    <recommendedName>
        <fullName evidence="4">Blue (type 1) copper domain-containing protein</fullName>
    </recommendedName>
</protein>
<feature type="signal peptide" evidence="3">
    <location>
        <begin position="1"/>
        <end position="29"/>
    </location>
</feature>
<dbReference type="GO" id="GO:0009055">
    <property type="term" value="F:electron transfer activity"/>
    <property type="evidence" value="ECO:0007669"/>
    <property type="project" value="InterPro"/>
</dbReference>
<accession>A0A2T4UHX3</accession>
<dbReference type="SUPFAM" id="SSF49503">
    <property type="entry name" value="Cupredoxins"/>
    <property type="match status" value="1"/>
</dbReference>
<gene>
    <name evidence="5" type="ORF">C7Y72_03835</name>
</gene>
<dbReference type="RefSeq" id="WP_107567279.1">
    <property type="nucleotide sequence ID" value="NZ_PYYB01000001.1"/>
</dbReference>
<dbReference type="InterPro" id="IPR000923">
    <property type="entry name" value="BlueCu_1"/>
</dbReference>
<dbReference type="Pfam" id="PF00127">
    <property type="entry name" value="Copper-bind"/>
    <property type="match status" value="1"/>
</dbReference>
<keyword evidence="1" id="KW-0479">Metal-binding</keyword>
<keyword evidence="3" id="KW-0732">Signal</keyword>
<organism evidence="5 6">
    <name type="scientific">Paraconexibacter algicola</name>
    <dbReference type="NCBI Taxonomy" id="2133960"/>
    <lineage>
        <taxon>Bacteria</taxon>
        <taxon>Bacillati</taxon>
        <taxon>Actinomycetota</taxon>
        <taxon>Thermoleophilia</taxon>
        <taxon>Solirubrobacterales</taxon>
        <taxon>Paraconexibacteraceae</taxon>
        <taxon>Paraconexibacter</taxon>
    </lineage>
</organism>
<evidence type="ECO:0000256" key="3">
    <source>
        <dbReference type="SAM" id="SignalP"/>
    </source>
</evidence>
<keyword evidence="6" id="KW-1185">Reference proteome</keyword>
<dbReference type="GO" id="GO:0005507">
    <property type="term" value="F:copper ion binding"/>
    <property type="evidence" value="ECO:0007669"/>
    <property type="project" value="InterPro"/>
</dbReference>
<dbReference type="OrthoDB" id="7510199at2"/>
<evidence type="ECO:0000256" key="1">
    <source>
        <dbReference type="ARBA" id="ARBA00022723"/>
    </source>
</evidence>
<feature type="chain" id="PRO_5015656858" description="Blue (type 1) copper domain-containing protein" evidence="3">
    <location>
        <begin position="30"/>
        <end position="244"/>
    </location>
</feature>
<feature type="domain" description="Blue (type 1) copper" evidence="4">
    <location>
        <begin position="33"/>
        <end position="120"/>
    </location>
</feature>
<sequence>MIAVRTVRRVLPVAAGTAVLLGAALPADAANRNIAIGNFQWSVQDVQIDLNEKVTWHWVGPDTQHSVGPVAGNTSGIDSDPGTAAPDHPPGFTFTGQFTRPGVYDFVCKLHGIVRGRVTVSPNPGRPEAPSPDPVPVVNVDRRAPELTQARWARGPVLRRARGTLRFELDERARIVLDVEKLVRGRWRLAGTRTFDGFVGYNDYAFSGVLRKARLKPGRYRALLVAADADNNRSGDVVVPFTVR</sequence>